<dbReference type="EMBL" id="FCOB02000023">
    <property type="protein sequence ID" value="SAK86157.1"/>
    <property type="molecule type" value="Genomic_DNA"/>
</dbReference>
<organism evidence="1 2">
    <name type="scientific">Caballeronia ptereochthonis</name>
    <dbReference type="NCBI Taxonomy" id="1777144"/>
    <lineage>
        <taxon>Bacteria</taxon>
        <taxon>Pseudomonadati</taxon>
        <taxon>Pseudomonadota</taxon>
        <taxon>Betaproteobacteria</taxon>
        <taxon>Burkholderiales</taxon>
        <taxon>Burkholderiaceae</taxon>
        <taxon>Caballeronia</taxon>
    </lineage>
</organism>
<gene>
    <name evidence="1" type="ORF">AWB83_04709</name>
</gene>
<evidence type="ECO:0000313" key="2">
    <source>
        <dbReference type="Proteomes" id="UP000054978"/>
    </source>
</evidence>
<reference evidence="1" key="1">
    <citation type="submission" date="2016-01" db="EMBL/GenBank/DDBJ databases">
        <authorList>
            <person name="Peeters C."/>
        </authorList>
    </citation>
    <scope>NUCLEOTIDE SEQUENCE [LARGE SCALE GENOMIC DNA]</scope>
    <source>
        <strain evidence="1">LMG 29326</strain>
    </source>
</reference>
<name>A0A158CX43_9BURK</name>
<dbReference type="RefSeq" id="WP_087048074.1">
    <property type="nucleotide sequence ID" value="NZ_FCOB02000023.1"/>
</dbReference>
<keyword evidence="2" id="KW-1185">Reference proteome</keyword>
<protein>
    <submittedName>
        <fullName evidence="1">Uncharacterized protein</fullName>
    </submittedName>
</protein>
<proteinExistence type="predicted"/>
<dbReference type="STRING" id="1777144.AWB83_04709"/>
<accession>A0A158CX43</accession>
<evidence type="ECO:0000313" key="1">
    <source>
        <dbReference type="EMBL" id="SAK86157.1"/>
    </source>
</evidence>
<dbReference type="AlphaFoldDB" id="A0A158CX43"/>
<dbReference type="Proteomes" id="UP000054978">
    <property type="component" value="Unassembled WGS sequence"/>
</dbReference>
<comment type="caution">
    <text evidence="1">The sequence shown here is derived from an EMBL/GenBank/DDBJ whole genome shotgun (WGS) entry which is preliminary data.</text>
</comment>
<dbReference type="OrthoDB" id="9133534at2"/>
<sequence length="70" mass="7701">MAVIKSQVVSVRVEPHIKGALQSAAEREMRSLANMVEVMVVAYCRMQGYPLDGVPEGTLPNATVRESQRD</sequence>